<sequence>MELTPNNEHQKRKVVPLFQSGDYFFHRGLEAYRKNHLHRAIKLFERAVKLTNQEPVFHVQLAAVLSEIGEYERSIDILQQVLAENGDAIAECYFFMANNYAYLGLFEKAERATLRYLELSPNERFTEDAEELLELLRFEREEADDWEEIDAQEDELIARHERAHYLLRNGEVKASIPILEAIIKEHPTCWAARNHLAEAYFRLGDDSAFEISEAILEQDKGNLFAICNLALFYSKKGETKQAEPFIQALKTVYPIDGDHYVKVAETLCAVGEYRLAYERLRELNRFELELRPDLLFCLGVSLSHLGEQTKAQTYIERAANLGSEQAENFVSRQRNHKSGTEDIGYHIWID</sequence>
<organism evidence="5 6">
    <name type="scientific">Halalkalibacter nanhaiisediminis</name>
    <dbReference type="NCBI Taxonomy" id="688079"/>
    <lineage>
        <taxon>Bacteria</taxon>
        <taxon>Bacillati</taxon>
        <taxon>Bacillota</taxon>
        <taxon>Bacilli</taxon>
        <taxon>Bacillales</taxon>
        <taxon>Bacillaceae</taxon>
        <taxon>Halalkalibacter</taxon>
    </lineage>
</organism>
<reference evidence="5 6" key="1">
    <citation type="journal article" date="2015" name="Stand. Genomic Sci.">
        <title>Genomic Encyclopedia of Bacterial and Archaeal Type Strains, Phase III: the genomes of soil and plant-associated and newly described type strains.</title>
        <authorList>
            <person name="Whitman W.B."/>
            <person name="Woyke T."/>
            <person name="Klenk H.P."/>
            <person name="Zhou Y."/>
            <person name="Lilburn T.G."/>
            <person name="Beck B.J."/>
            <person name="De Vos P."/>
            <person name="Vandamme P."/>
            <person name="Eisen J.A."/>
            <person name="Garrity G."/>
            <person name="Hugenholtz P."/>
            <person name="Kyrpides N.C."/>
        </authorList>
    </citation>
    <scope>NUCLEOTIDE SEQUENCE [LARGE SCALE GENOMIC DNA]</scope>
    <source>
        <strain evidence="5 6">CGMCC 1.10116</strain>
    </source>
</reference>
<name>A0A562QUU1_9BACI</name>
<dbReference type="Proteomes" id="UP000315711">
    <property type="component" value="Unassembled WGS sequence"/>
</dbReference>
<keyword evidence="6" id="KW-1185">Reference proteome</keyword>
<keyword evidence="4" id="KW-0175">Coiled coil</keyword>
<evidence type="ECO:0000256" key="4">
    <source>
        <dbReference type="SAM" id="Coils"/>
    </source>
</evidence>
<dbReference type="Pfam" id="PF13432">
    <property type="entry name" value="TPR_16"/>
    <property type="match status" value="1"/>
</dbReference>
<dbReference type="PANTHER" id="PTHR45586:SF1">
    <property type="entry name" value="LIPOPOLYSACCHARIDE ASSEMBLY PROTEIN B"/>
    <property type="match status" value="1"/>
</dbReference>
<dbReference type="Gene3D" id="1.25.40.10">
    <property type="entry name" value="Tetratricopeptide repeat domain"/>
    <property type="match status" value="2"/>
</dbReference>
<dbReference type="PANTHER" id="PTHR45586">
    <property type="entry name" value="TPR REPEAT-CONTAINING PROTEIN PA4667"/>
    <property type="match status" value="1"/>
</dbReference>
<gene>
    <name evidence="5" type="ORF">IQ10_00433</name>
</gene>
<comment type="caution">
    <text evidence="5">The sequence shown here is derived from an EMBL/GenBank/DDBJ whole genome shotgun (WGS) entry which is preliminary data.</text>
</comment>
<evidence type="ECO:0000256" key="1">
    <source>
        <dbReference type="ARBA" id="ARBA00022737"/>
    </source>
</evidence>
<dbReference type="InterPro" id="IPR051012">
    <property type="entry name" value="CellSynth/LPSAsmb/PSIAsmb"/>
</dbReference>
<keyword evidence="2 3" id="KW-0802">TPR repeat</keyword>
<dbReference type="RefSeq" id="WP_144448825.1">
    <property type="nucleotide sequence ID" value="NZ_VLKZ01000001.1"/>
</dbReference>
<feature type="coiled-coil region" evidence="4">
    <location>
        <begin position="122"/>
        <end position="149"/>
    </location>
</feature>
<dbReference type="OrthoDB" id="600613at2"/>
<feature type="repeat" description="TPR" evidence="3">
    <location>
        <begin position="90"/>
        <end position="123"/>
    </location>
</feature>
<dbReference type="SMART" id="SM00028">
    <property type="entry name" value="TPR"/>
    <property type="match status" value="7"/>
</dbReference>
<proteinExistence type="predicted"/>
<dbReference type="InterPro" id="IPR011990">
    <property type="entry name" value="TPR-like_helical_dom_sf"/>
</dbReference>
<evidence type="ECO:0000256" key="2">
    <source>
        <dbReference type="ARBA" id="ARBA00022803"/>
    </source>
</evidence>
<dbReference type="PROSITE" id="PS50005">
    <property type="entry name" value="TPR"/>
    <property type="match status" value="1"/>
</dbReference>
<dbReference type="SUPFAM" id="SSF48452">
    <property type="entry name" value="TPR-like"/>
    <property type="match status" value="2"/>
</dbReference>
<evidence type="ECO:0000256" key="3">
    <source>
        <dbReference type="PROSITE-ProRule" id="PRU00339"/>
    </source>
</evidence>
<dbReference type="AlphaFoldDB" id="A0A562QUU1"/>
<dbReference type="InterPro" id="IPR019734">
    <property type="entry name" value="TPR_rpt"/>
</dbReference>
<evidence type="ECO:0000313" key="5">
    <source>
        <dbReference type="EMBL" id="TWI60010.1"/>
    </source>
</evidence>
<keyword evidence="1" id="KW-0677">Repeat</keyword>
<protein>
    <submittedName>
        <fullName evidence="5">Tetratricopeptide repeat protein</fullName>
    </submittedName>
</protein>
<evidence type="ECO:0000313" key="6">
    <source>
        <dbReference type="Proteomes" id="UP000315711"/>
    </source>
</evidence>
<dbReference type="EMBL" id="VLKZ01000001">
    <property type="protein sequence ID" value="TWI60010.1"/>
    <property type="molecule type" value="Genomic_DNA"/>
</dbReference>
<accession>A0A562QUU1</accession>